<dbReference type="PROSITE" id="PS00169">
    <property type="entry name" value="D_ALA_DEHYDRATASE"/>
    <property type="match status" value="1"/>
</dbReference>
<dbReference type="UniPathway" id="UPA00251">
    <property type="reaction ID" value="UER00318"/>
</dbReference>
<evidence type="ECO:0000256" key="12">
    <source>
        <dbReference type="PIRSR" id="PIRSR001415-1"/>
    </source>
</evidence>
<feature type="binding site" evidence="14">
    <location>
        <position position="122"/>
    </location>
    <ligand>
        <name>Zn(2+)</name>
        <dbReference type="ChEBI" id="CHEBI:29105"/>
        <note>catalytic</note>
    </ligand>
</feature>
<dbReference type="InterPro" id="IPR001731">
    <property type="entry name" value="ALAD"/>
</dbReference>
<evidence type="ECO:0000256" key="14">
    <source>
        <dbReference type="PIRSR" id="PIRSR001415-3"/>
    </source>
</evidence>
<keyword evidence="14" id="KW-0479">Metal-binding</keyword>
<accession>A0A857DNQ7</accession>
<gene>
    <name evidence="18" type="primary">hemB</name>
    <name evidence="18" type="ORF">GQ588_14580</name>
</gene>
<dbReference type="AlphaFoldDB" id="A0A857DNQ7"/>
<comment type="subunit">
    <text evidence="4 16">Homooctamer.</text>
</comment>
<evidence type="ECO:0000313" key="19">
    <source>
        <dbReference type="Proteomes" id="UP000430508"/>
    </source>
</evidence>
<evidence type="ECO:0000256" key="1">
    <source>
        <dbReference type="ARBA" id="ARBA00001947"/>
    </source>
</evidence>
<keyword evidence="14" id="KW-0862">Zinc</keyword>
<evidence type="ECO:0000256" key="10">
    <source>
        <dbReference type="ARBA" id="ARBA00025628"/>
    </source>
</evidence>
<keyword evidence="7" id="KW-0350">Heme biosynthesis</keyword>
<dbReference type="InterPro" id="IPR013785">
    <property type="entry name" value="Aldolase_TIM"/>
</dbReference>
<evidence type="ECO:0000256" key="5">
    <source>
        <dbReference type="ARBA" id="ARBA00012053"/>
    </source>
</evidence>
<evidence type="ECO:0000256" key="17">
    <source>
        <dbReference type="RuleBase" id="RU004161"/>
    </source>
</evidence>
<dbReference type="Pfam" id="PF00490">
    <property type="entry name" value="ALAD"/>
    <property type="match status" value="1"/>
</dbReference>
<feature type="active site" description="Schiff-base intermediate with substrate" evidence="12">
    <location>
        <position position="195"/>
    </location>
</feature>
<evidence type="ECO:0000256" key="15">
    <source>
        <dbReference type="PIRSR" id="PIRSR001415-5"/>
    </source>
</evidence>
<evidence type="ECO:0000256" key="9">
    <source>
        <dbReference type="ARBA" id="ARBA00023244"/>
    </source>
</evidence>
<keyword evidence="15" id="KW-0460">Magnesium</keyword>
<dbReference type="PRINTS" id="PR00144">
    <property type="entry name" value="DALDHYDRTASE"/>
</dbReference>
<sequence>MEVIRPRRLRKDNVTRELVRETRLSKSALIYPIFIKEGSGIEENIAVMDGQKRYSPDRVEHAVETVIKAGIGSVLLFGVPEHSRKDETGSEAYNENGALQQAVRKIKSSFPQINVITDVCLCEYTSHGHCGLLKGKEVDNDGTLSILAKVAVSHAQAGADMVAPSDMMDGRVQAIREALDQHHFTTLPIMSYSAKYASSFYGPFREAAGCAPSFGDRKTYQMDYHNLREAVRESELDVLEGADILMVKPALAYLDVIAKLKETFDLPLAAYSVSGEYSMIKTAAKAGMIDEAAMICETTVSFFRAGTDMLITYFAPEIAAYISEGRIG</sequence>
<evidence type="ECO:0000256" key="11">
    <source>
        <dbReference type="ARBA" id="ARBA00047651"/>
    </source>
</evidence>
<dbReference type="FunFam" id="3.20.20.70:FF:000019">
    <property type="entry name" value="Delta-aminolevulinic acid dehydratase"/>
    <property type="match status" value="1"/>
</dbReference>
<feature type="binding site" evidence="14">
    <location>
        <position position="120"/>
    </location>
    <ligand>
        <name>Zn(2+)</name>
        <dbReference type="ChEBI" id="CHEBI:29105"/>
        <note>catalytic</note>
    </ligand>
</feature>
<feature type="binding site" evidence="13">
    <location>
        <position position="217"/>
    </location>
    <ligand>
        <name>5-aminolevulinate</name>
        <dbReference type="ChEBI" id="CHEBI:356416"/>
        <label>1</label>
    </ligand>
</feature>
<dbReference type="PIRSF" id="PIRSF001415">
    <property type="entry name" value="Porphbilin_synth"/>
    <property type="match status" value="1"/>
</dbReference>
<feature type="active site" description="Schiff-base intermediate with substrate" evidence="12">
    <location>
        <position position="248"/>
    </location>
</feature>
<feature type="binding site" evidence="14">
    <location>
        <position position="130"/>
    </location>
    <ligand>
        <name>Zn(2+)</name>
        <dbReference type="ChEBI" id="CHEBI:29105"/>
        <note>catalytic</note>
    </ligand>
</feature>
<dbReference type="Gene3D" id="3.20.20.70">
    <property type="entry name" value="Aldolase class I"/>
    <property type="match status" value="1"/>
</dbReference>
<dbReference type="EC" id="4.2.1.24" evidence="5 16"/>
<keyword evidence="9 16" id="KW-0627">Porphyrin biosynthesis</keyword>
<keyword evidence="8 16" id="KW-0456">Lyase</keyword>
<comment type="function">
    <text evidence="10">Catalyzes an early step in the biosynthesis of tetrapyrroles. Binds two molecules of 5-aminolevulinate per subunit, each at a distinct site, and catalyzes their condensation to form porphobilinogen.</text>
</comment>
<comment type="catalytic activity">
    <reaction evidence="11 16">
        <text>2 5-aminolevulinate = porphobilinogen + 2 H2O + H(+)</text>
        <dbReference type="Rhea" id="RHEA:24064"/>
        <dbReference type="ChEBI" id="CHEBI:15377"/>
        <dbReference type="ChEBI" id="CHEBI:15378"/>
        <dbReference type="ChEBI" id="CHEBI:58126"/>
        <dbReference type="ChEBI" id="CHEBI:356416"/>
        <dbReference type="EC" id="4.2.1.24"/>
    </reaction>
</comment>
<evidence type="ECO:0000256" key="13">
    <source>
        <dbReference type="PIRSR" id="PIRSR001415-2"/>
    </source>
</evidence>
<comment type="cofactor">
    <cofactor evidence="1">
        <name>Zn(2+)</name>
        <dbReference type="ChEBI" id="CHEBI:29105"/>
    </cofactor>
</comment>
<dbReference type="RefSeq" id="WP_025206226.1">
    <property type="nucleotide sequence ID" value="NZ_CP046996.1"/>
</dbReference>
<organism evidence="18 19">
    <name type="scientific">Dehalobacter restrictus</name>
    <dbReference type="NCBI Taxonomy" id="55583"/>
    <lineage>
        <taxon>Bacteria</taxon>
        <taxon>Bacillati</taxon>
        <taxon>Bacillota</taxon>
        <taxon>Clostridia</taxon>
        <taxon>Eubacteriales</taxon>
        <taxon>Desulfitobacteriaceae</taxon>
        <taxon>Dehalobacter</taxon>
    </lineage>
</organism>
<dbReference type="GO" id="GO:0006782">
    <property type="term" value="P:protoporphyrinogen IX biosynthetic process"/>
    <property type="evidence" value="ECO:0007669"/>
    <property type="project" value="UniProtKB-UniPathway"/>
</dbReference>
<evidence type="ECO:0000313" key="18">
    <source>
        <dbReference type="EMBL" id="QHA01975.1"/>
    </source>
</evidence>
<dbReference type="CDD" id="cd00384">
    <property type="entry name" value="ALAD_PBGS"/>
    <property type="match status" value="1"/>
</dbReference>
<dbReference type="PANTHER" id="PTHR11458">
    <property type="entry name" value="DELTA-AMINOLEVULINIC ACID DEHYDRATASE"/>
    <property type="match status" value="1"/>
</dbReference>
<dbReference type="GO" id="GO:0005829">
    <property type="term" value="C:cytosol"/>
    <property type="evidence" value="ECO:0007669"/>
    <property type="project" value="TreeGrafter"/>
</dbReference>
<dbReference type="GO" id="GO:0008270">
    <property type="term" value="F:zinc ion binding"/>
    <property type="evidence" value="ECO:0007669"/>
    <property type="project" value="TreeGrafter"/>
</dbReference>
<evidence type="ECO:0000256" key="8">
    <source>
        <dbReference type="ARBA" id="ARBA00023239"/>
    </source>
</evidence>
<comment type="pathway">
    <text evidence="2">Porphyrin-containing compound metabolism; protoporphyrin-IX biosynthesis; coproporphyrinogen-III from 5-aminolevulinate: step 1/4.</text>
</comment>
<dbReference type="NCBIfam" id="NF006762">
    <property type="entry name" value="PRK09283.1"/>
    <property type="match status" value="1"/>
</dbReference>
<dbReference type="GO" id="GO:0004655">
    <property type="term" value="F:porphobilinogen synthase activity"/>
    <property type="evidence" value="ECO:0007669"/>
    <property type="project" value="UniProtKB-EC"/>
</dbReference>
<evidence type="ECO:0000256" key="6">
    <source>
        <dbReference type="ARBA" id="ARBA00020771"/>
    </source>
</evidence>
<evidence type="ECO:0000256" key="7">
    <source>
        <dbReference type="ARBA" id="ARBA00023133"/>
    </source>
</evidence>
<dbReference type="SUPFAM" id="SSF51569">
    <property type="entry name" value="Aldolase"/>
    <property type="match status" value="1"/>
</dbReference>
<feature type="binding site" evidence="15">
    <location>
        <position position="233"/>
    </location>
    <ligand>
        <name>Mg(2+)</name>
        <dbReference type="ChEBI" id="CHEBI:18420"/>
    </ligand>
</feature>
<dbReference type="SMART" id="SM01004">
    <property type="entry name" value="ALAD"/>
    <property type="match status" value="1"/>
</dbReference>
<evidence type="ECO:0000256" key="3">
    <source>
        <dbReference type="ARBA" id="ARBA00008055"/>
    </source>
</evidence>
<dbReference type="InterPro" id="IPR030656">
    <property type="entry name" value="ALAD_AS"/>
</dbReference>
<name>A0A857DNQ7_9FIRM</name>
<feature type="binding site" evidence="13">
    <location>
        <position position="274"/>
    </location>
    <ligand>
        <name>5-aminolevulinate</name>
        <dbReference type="ChEBI" id="CHEBI:356416"/>
        <label>2</label>
    </ligand>
</feature>
<comment type="similarity">
    <text evidence="3 17">Belongs to the ALAD family.</text>
</comment>
<reference evidence="18 19" key="1">
    <citation type="submission" date="2019-12" db="EMBL/GenBank/DDBJ databases">
        <title>Sequence classification of anaerobic respiratory reductive dehalogenases: First we see many, then we see few.</title>
        <authorList>
            <person name="Molenda O."/>
            <person name="Puentes Jacome L.A."/>
            <person name="Cao X."/>
            <person name="Nesbo C.L."/>
            <person name="Tang S."/>
            <person name="Morson N."/>
            <person name="Patron J."/>
            <person name="Lomheim L."/>
            <person name="Wishart D.S."/>
            <person name="Edwards E.A."/>
        </authorList>
    </citation>
    <scope>NUCLEOTIDE SEQUENCE [LARGE SCALE GENOMIC DNA]</scope>
    <source>
        <strain evidence="18 19">12DCA</strain>
    </source>
</reference>
<protein>
    <recommendedName>
        <fullName evidence="6 16">Delta-aminolevulinic acid dehydratase</fullName>
        <ecNumber evidence="5 16">4.2.1.24</ecNumber>
    </recommendedName>
</protein>
<feature type="binding site" evidence="13">
    <location>
        <position position="313"/>
    </location>
    <ligand>
        <name>5-aminolevulinate</name>
        <dbReference type="ChEBI" id="CHEBI:356416"/>
        <label>2</label>
    </ligand>
</feature>
<evidence type="ECO:0000256" key="4">
    <source>
        <dbReference type="ARBA" id="ARBA00011823"/>
    </source>
</evidence>
<feature type="binding site" evidence="13">
    <location>
        <position position="205"/>
    </location>
    <ligand>
        <name>5-aminolevulinate</name>
        <dbReference type="ChEBI" id="CHEBI:356416"/>
        <label>1</label>
    </ligand>
</feature>
<dbReference type="PANTHER" id="PTHR11458:SF0">
    <property type="entry name" value="DELTA-AMINOLEVULINIC ACID DEHYDRATASE"/>
    <property type="match status" value="1"/>
</dbReference>
<proteinExistence type="inferred from homology"/>
<dbReference type="EMBL" id="CP046996">
    <property type="protein sequence ID" value="QHA01975.1"/>
    <property type="molecule type" value="Genomic_DNA"/>
</dbReference>
<dbReference type="Proteomes" id="UP000430508">
    <property type="component" value="Chromosome"/>
</dbReference>
<evidence type="ECO:0000256" key="16">
    <source>
        <dbReference type="RuleBase" id="RU000515"/>
    </source>
</evidence>
<evidence type="ECO:0000256" key="2">
    <source>
        <dbReference type="ARBA" id="ARBA00004694"/>
    </source>
</evidence>